<feature type="compositionally biased region" description="Low complexity" evidence="1">
    <location>
        <begin position="238"/>
        <end position="252"/>
    </location>
</feature>
<gene>
    <name evidence="2" type="ORF">GALMADRAFT_1367619</name>
</gene>
<dbReference type="EMBL" id="KL142458">
    <property type="protein sequence ID" value="KDR65309.1"/>
    <property type="molecule type" value="Genomic_DNA"/>
</dbReference>
<keyword evidence="3" id="KW-1185">Reference proteome</keyword>
<organism evidence="2 3">
    <name type="scientific">Galerina marginata (strain CBS 339.88)</name>
    <dbReference type="NCBI Taxonomy" id="685588"/>
    <lineage>
        <taxon>Eukaryota</taxon>
        <taxon>Fungi</taxon>
        <taxon>Dikarya</taxon>
        <taxon>Basidiomycota</taxon>
        <taxon>Agaricomycotina</taxon>
        <taxon>Agaricomycetes</taxon>
        <taxon>Agaricomycetidae</taxon>
        <taxon>Agaricales</taxon>
        <taxon>Agaricineae</taxon>
        <taxon>Strophariaceae</taxon>
        <taxon>Galerina</taxon>
    </lineage>
</organism>
<accession>A0A067SC05</accession>
<dbReference type="HOGENOM" id="CLU_709898_0_0_1"/>
<dbReference type="Proteomes" id="UP000027222">
    <property type="component" value="Unassembled WGS sequence"/>
</dbReference>
<evidence type="ECO:0000313" key="2">
    <source>
        <dbReference type="EMBL" id="KDR65309.1"/>
    </source>
</evidence>
<evidence type="ECO:0000313" key="3">
    <source>
        <dbReference type="Proteomes" id="UP000027222"/>
    </source>
</evidence>
<feature type="compositionally biased region" description="Low complexity" evidence="1">
    <location>
        <begin position="341"/>
        <end position="363"/>
    </location>
</feature>
<feature type="region of interest" description="Disordered" evidence="1">
    <location>
        <begin position="238"/>
        <end position="261"/>
    </location>
</feature>
<proteinExistence type="predicted"/>
<protein>
    <submittedName>
        <fullName evidence="2">Uncharacterized protein</fullName>
    </submittedName>
</protein>
<name>A0A067SC05_GALM3</name>
<dbReference type="AlphaFoldDB" id="A0A067SC05"/>
<feature type="compositionally biased region" description="Polar residues" evidence="1">
    <location>
        <begin position="59"/>
        <end position="68"/>
    </location>
</feature>
<reference evidence="3" key="1">
    <citation type="journal article" date="2014" name="Proc. Natl. Acad. Sci. U.S.A.">
        <title>Extensive sampling of basidiomycete genomes demonstrates inadequacy of the white-rot/brown-rot paradigm for wood decay fungi.</title>
        <authorList>
            <person name="Riley R."/>
            <person name="Salamov A.A."/>
            <person name="Brown D.W."/>
            <person name="Nagy L.G."/>
            <person name="Floudas D."/>
            <person name="Held B.W."/>
            <person name="Levasseur A."/>
            <person name="Lombard V."/>
            <person name="Morin E."/>
            <person name="Otillar R."/>
            <person name="Lindquist E.A."/>
            <person name="Sun H."/>
            <person name="LaButti K.M."/>
            <person name="Schmutz J."/>
            <person name="Jabbour D."/>
            <person name="Luo H."/>
            <person name="Baker S.E."/>
            <person name="Pisabarro A.G."/>
            <person name="Walton J.D."/>
            <person name="Blanchette R.A."/>
            <person name="Henrissat B."/>
            <person name="Martin F."/>
            <person name="Cullen D."/>
            <person name="Hibbett D.S."/>
            <person name="Grigoriev I.V."/>
        </authorList>
    </citation>
    <scope>NUCLEOTIDE SEQUENCE [LARGE SCALE GENOMIC DNA]</scope>
    <source>
        <strain evidence="3">CBS 339.88</strain>
    </source>
</reference>
<feature type="region of interest" description="Disordered" evidence="1">
    <location>
        <begin position="311"/>
        <end position="367"/>
    </location>
</feature>
<sequence length="389" mass="41107">MSGELRGPIHIKHFYAGERTSDGSSFRKAYLGFDDGLVKPFSAHLLNCFPPERRATRSIVPSTGSSAADPNITELDAGGMGDTDHQADVSQLTSAFQDSDQAAVDGEGGNASLPETDWDELGRLYLEFENARPLAHAEPTNLFMDADINFDHFVPDISFLDSQVHGDRSGVTMFSLAQNNILEAARLASEGTDSEPFAPAIGASEPSDMSPQLSPVITTSATMLPTLPPVPSLLTSLLTGNSPSSSRPLSSPAGAFTSSRPNTTMAYDYVLGGILSPVNMTPVLPPNTIPAQIHTTQHNNEENIPATASLVETEANKPRGRKRKTAAAGDPASKKARTTRSTAGTALLAPPASATPATATKATGSKKKWKGWVWCDEDGNVVEAPVGEH</sequence>
<evidence type="ECO:0000256" key="1">
    <source>
        <dbReference type="SAM" id="MobiDB-lite"/>
    </source>
</evidence>
<feature type="region of interest" description="Disordered" evidence="1">
    <location>
        <begin position="59"/>
        <end position="85"/>
    </location>
</feature>